<evidence type="ECO:0000313" key="2">
    <source>
        <dbReference type="Proteomes" id="UP000805193"/>
    </source>
</evidence>
<evidence type="ECO:0000313" key="1">
    <source>
        <dbReference type="EMBL" id="KAG0411985.1"/>
    </source>
</evidence>
<sequence>MADKGFRIEDLLKEINVELNTPPFLRKGNFTTEEMKETEEIASLRIHVERRIQRIKSFHIFDRPVSISLAPVVNEMIGRVVHGIRTLDFQNSMRDGLLGVIDKSVRRRSQPWQRWIHHNATAGSLDAVATTTKCSFVVPHCMGLVICRAPPLPVSIWMTIVRSCITTAWCTLKTPG</sequence>
<keyword evidence="2" id="KW-1185">Reference proteome</keyword>
<reference evidence="1 2" key="1">
    <citation type="journal article" date="2020" name="Cell">
        <title>Large-Scale Comparative Analyses of Tick Genomes Elucidate Their Genetic Diversity and Vector Capacities.</title>
        <authorList>
            <consortium name="Tick Genome and Microbiome Consortium (TIGMIC)"/>
            <person name="Jia N."/>
            <person name="Wang J."/>
            <person name="Shi W."/>
            <person name="Du L."/>
            <person name="Sun Y."/>
            <person name="Zhan W."/>
            <person name="Jiang J.F."/>
            <person name="Wang Q."/>
            <person name="Zhang B."/>
            <person name="Ji P."/>
            <person name="Bell-Sakyi L."/>
            <person name="Cui X.M."/>
            <person name="Yuan T.T."/>
            <person name="Jiang B.G."/>
            <person name="Yang W.F."/>
            <person name="Lam T.T."/>
            <person name="Chang Q.C."/>
            <person name="Ding S.J."/>
            <person name="Wang X.J."/>
            <person name="Zhu J.G."/>
            <person name="Ruan X.D."/>
            <person name="Zhao L."/>
            <person name="Wei J.T."/>
            <person name="Ye R.Z."/>
            <person name="Que T.C."/>
            <person name="Du C.H."/>
            <person name="Zhou Y.H."/>
            <person name="Cheng J.X."/>
            <person name="Dai P.F."/>
            <person name="Guo W.B."/>
            <person name="Han X.H."/>
            <person name="Huang E.J."/>
            <person name="Li L.F."/>
            <person name="Wei W."/>
            <person name="Gao Y.C."/>
            <person name="Liu J.Z."/>
            <person name="Shao H.Z."/>
            <person name="Wang X."/>
            <person name="Wang C.C."/>
            <person name="Yang T.C."/>
            <person name="Huo Q.B."/>
            <person name="Li W."/>
            <person name="Chen H.Y."/>
            <person name="Chen S.E."/>
            <person name="Zhou L.G."/>
            <person name="Ni X.B."/>
            <person name="Tian J.H."/>
            <person name="Sheng Y."/>
            <person name="Liu T."/>
            <person name="Pan Y.S."/>
            <person name="Xia L.Y."/>
            <person name="Li J."/>
            <person name="Zhao F."/>
            <person name="Cao W.C."/>
        </authorList>
    </citation>
    <scope>NUCLEOTIDE SEQUENCE [LARGE SCALE GENOMIC DNA]</scope>
    <source>
        <strain evidence="1">Iper-2018</strain>
    </source>
</reference>
<comment type="caution">
    <text evidence="1">The sequence shown here is derived from an EMBL/GenBank/DDBJ whole genome shotgun (WGS) entry which is preliminary data.</text>
</comment>
<protein>
    <submittedName>
        <fullName evidence="1">Uncharacterized protein</fullName>
    </submittedName>
</protein>
<gene>
    <name evidence="1" type="ORF">HPB47_010872</name>
</gene>
<dbReference type="EMBL" id="JABSTQ010011385">
    <property type="protein sequence ID" value="KAG0411985.1"/>
    <property type="molecule type" value="Genomic_DNA"/>
</dbReference>
<proteinExistence type="predicted"/>
<organism evidence="1 2">
    <name type="scientific">Ixodes persulcatus</name>
    <name type="common">Taiga tick</name>
    <dbReference type="NCBI Taxonomy" id="34615"/>
    <lineage>
        <taxon>Eukaryota</taxon>
        <taxon>Metazoa</taxon>
        <taxon>Ecdysozoa</taxon>
        <taxon>Arthropoda</taxon>
        <taxon>Chelicerata</taxon>
        <taxon>Arachnida</taxon>
        <taxon>Acari</taxon>
        <taxon>Parasitiformes</taxon>
        <taxon>Ixodida</taxon>
        <taxon>Ixodoidea</taxon>
        <taxon>Ixodidae</taxon>
        <taxon>Ixodinae</taxon>
        <taxon>Ixodes</taxon>
    </lineage>
</organism>
<accession>A0AC60NXU8</accession>
<dbReference type="Proteomes" id="UP000805193">
    <property type="component" value="Unassembled WGS sequence"/>
</dbReference>
<name>A0AC60NXU8_IXOPE</name>